<dbReference type="InterPro" id="IPR001185">
    <property type="entry name" value="MS_channel"/>
</dbReference>
<keyword evidence="3 11" id="KW-0813">Transport</keyword>
<evidence type="ECO:0000256" key="11">
    <source>
        <dbReference type="HAMAP-Rule" id="MF_00115"/>
    </source>
</evidence>
<dbReference type="OrthoDB" id="9810350at2"/>
<evidence type="ECO:0000256" key="1">
    <source>
        <dbReference type="ARBA" id="ARBA00004651"/>
    </source>
</evidence>
<keyword evidence="9 11" id="KW-0472">Membrane</keyword>
<dbReference type="PANTHER" id="PTHR30266">
    <property type="entry name" value="MECHANOSENSITIVE CHANNEL MSCL"/>
    <property type="match status" value="1"/>
</dbReference>
<feature type="transmembrane region" description="Helical" evidence="11">
    <location>
        <begin position="12"/>
        <end position="33"/>
    </location>
</feature>
<comment type="subunit">
    <text evidence="11">Homopentamer.</text>
</comment>
<evidence type="ECO:0000256" key="3">
    <source>
        <dbReference type="ARBA" id="ARBA00022448"/>
    </source>
</evidence>
<evidence type="ECO:0000256" key="5">
    <source>
        <dbReference type="ARBA" id="ARBA00022519"/>
    </source>
</evidence>
<dbReference type="NCBIfam" id="TIGR00220">
    <property type="entry name" value="mscL"/>
    <property type="match status" value="1"/>
</dbReference>
<dbReference type="GO" id="GO:0005886">
    <property type="term" value="C:plasma membrane"/>
    <property type="evidence" value="ECO:0007669"/>
    <property type="project" value="UniProtKB-SubCell"/>
</dbReference>
<reference evidence="12" key="2">
    <citation type="submission" date="2020-09" db="EMBL/GenBank/DDBJ databases">
        <authorList>
            <person name="Sun Q."/>
            <person name="Kim S."/>
        </authorList>
    </citation>
    <scope>NUCLEOTIDE SEQUENCE</scope>
    <source>
        <strain evidence="12">KCTC 32020</strain>
    </source>
</reference>
<keyword evidence="10 11" id="KW-0407">Ion channel</keyword>
<dbReference type="RefSeq" id="WP_146473507.1">
    <property type="nucleotide sequence ID" value="NZ_BNCF01000004.1"/>
</dbReference>
<comment type="caution">
    <text evidence="12">The sequence shown here is derived from an EMBL/GenBank/DDBJ whole genome shotgun (WGS) entry which is preliminary data.</text>
</comment>
<protein>
    <recommendedName>
        <fullName evidence="11">Large-conductance mechanosensitive channel</fullName>
    </recommendedName>
</protein>
<sequence>MKLLDEFKAFIARGNVVDLAVGVVIGAAFGRIVSSLVDGLIMPTIAVLGGGVRVEDWKVVLRPARLDAAGREVAAEVALRYGAVLQSAIDFVLIAAVIFLFLRAYNRLRQPAAAEPPKPAEDIVLLREIRDLLRAQREPQKP</sequence>
<evidence type="ECO:0000256" key="2">
    <source>
        <dbReference type="ARBA" id="ARBA00007254"/>
    </source>
</evidence>
<gene>
    <name evidence="11 12" type="primary">mscL</name>
    <name evidence="12" type="ORF">GCM10007167_10480</name>
</gene>
<feature type="transmembrane region" description="Helical" evidence="11">
    <location>
        <begin position="81"/>
        <end position="102"/>
    </location>
</feature>
<evidence type="ECO:0000256" key="4">
    <source>
        <dbReference type="ARBA" id="ARBA00022475"/>
    </source>
</evidence>
<dbReference type="PANTHER" id="PTHR30266:SF2">
    <property type="entry name" value="LARGE-CONDUCTANCE MECHANOSENSITIVE CHANNEL"/>
    <property type="match status" value="1"/>
</dbReference>
<evidence type="ECO:0000313" key="12">
    <source>
        <dbReference type="EMBL" id="GHE30388.1"/>
    </source>
</evidence>
<organism evidence="12 13">
    <name type="scientific">Vulcaniibacterium thermophilum</name>
    <dbReference type="NCBI Taxonomy" id="1169913"/>
    <lineage>
        <taxon>Bacteria</taxon>
        <taxon>Pseudomonadati</taxon>
        <taxon>Pseudomonadota</taxon>
        <taxon>Gammaproteobacteria</taxon>
        <taxon>Lysobacterales</taxon>
        <taxon>Lysobacteraceae</taxon>
        <taxon>Vulcaniibacterium</taxon>
    </lineage>
</organism>
<dbReference type="EMBL" id="BNCF01000004">
    <property type="protein sequence ID" value="GHE30388.1"/>
    <property type="molecule type" value="Genomic_DNA"/>
</dbReference>
<evidence type="ECO:0000256" key="8">
    <source>
        <dbReference type="ARBA" id="ARBA00023065"/>
    </source>
</evidence>
<dbReference type="GO" id="GO:0008381">
    <property type="term" value="F:mechanosensitive monoatomic ion channel activity"/>
    <property type="evidence" value="ECO:0007669"/>
    <property type="project" value="UniProtKB-UniRule"/>
</dbReference>
<comment type="subcellular location">
    <subcellularLocation>
        <location evidence="11">Cell inner membrane</location>
        <topology evidence="11">Multi-pass membrane protein</topology>
    </subcellularLocation>
    <subcellularLocation>
        <location evidence="1">Cell membrane</location>
        <topology evidence="1">Multi-pass membrane protein</topology>
    </subcellularLocation>
</comment>
<dbReference type="PROSITE" id="PS01327">
    <property type="entry name" value="MSCL"/>
    <property type="match status" value="1"/>
</dbReference>
<evidence type="ECO:0000256" key="7">
    <source>
        <dbReference type="ARBA" id="ARBA00022989"/>
    </source>
</evidence>
<dbReference type="AlphaFoldDB" id="A0A918YZH7"/>
<evidence type="ECO:0000256" key="6">
    <source>
        <dbReference type="ARBA" id="ARBA00022692"/>
    </source>
</evidence>
<evidence type="ECO:0000313" key="13">
    <source>
        <dbReference type="Proteomes" id="UP000636453"/>
    </source>
</evidence>
<accession>A0A918YZH7</accession>
<reference evidence="12" key="1">
    <citation type="journal article" date="2014" name="Int. J. Syst. Evol. Microbiol.">
        <title>Complete genome sequence of Corynebacterium casei LMG S-19264T (=DSM 44701T), isolated from a smear-ripened cheese.</title>
        <authorList>
            <consortium name="US DOE Joint Genome Institute (JGI-PGF)"/>
            <person name="Walter F."/>
            <person name="Albersmeier A."/>
            <person name="Kalinowski J."/>
            <person name="Ruckert C."/>
        </authorList>
    </citation>
    <scope>NUCLEOTIDE SEQUENCE</scope>
    <source>
        <strain evidence="12">KCTC 32020</strain>
    </source>
</reference>
<evidence type="ECO:0000256" key="9">
    <source>
        <dbReference type="ARBA" id="ARBA00023136"/>
    </source>
</evidence>
<keyword evidence="5 11" id="KW-0997">Cell inner membrane</keyword>
<keyword evidence="4 11" id="KW-1003">Cell membrane</keyword>
<dbReference type="Pfam" id="PF01741">
    <property type="entry name" value="MscL"/>
    <property type="match status" value="1"/>
</dbReference>
<dbReference type="HAMAP" id="MF_00115">
    <property type="entry name" value="MscL"/>
    <property type="match status" value="1"/>
</dbReference>
<dbReference type="InterPro" id="IPR036019">
    <property type="entry name" value="MscL_channel"/>
</dbReference>
<dbReference type="PRINTS" id="PR01264">
    <property type="entry name" value="MECHCHANNEL"/>
</dbReference>
<evidence type="ECO:0000256" key="10">
    <source>
        <dbReference type="ARBA" id="ARBA00023303"/>
    </source>
</evidence>
<keyword evidence="13" id="KW-1185">Reference proteome</keyword>
<dbReference type="Proteomes" id="UP000636453">
    <property type="component" value="Unassembled WGS sequence"/>
</dbReference>
<dbReference type="NCBIfam" id="NF001843">
    <property type="entry name" value="PRK00567.1-4"/>
    <property type="match status" value="1"/>
</dbReference>
<dbReference type="Gene3D" id="1.10.1200.120">
    <property type="entry name" value="Large-conductance mechanosensitive channel, MscL, domain 1"/>
    <property type="match status" value="1"/>
</dbReference>
<dbReference type="SUPFAM" id="SSF81330">
    <property type="entry name" value="Gated mechanosensitive channel"/>
    <property type="match status" value="1"/>
</dbReference>
<comment type="function">
    <text evidence="11">Channel that opens in response to stretch forces in the membrane lipid bilayer. May participate in the regulation of osmotic pressure changes within the cell.</text>
</comment>
<dbReference type="InterPro" id="IPR019823">
    <property type="entry name" value="Mechanosensitive_channel_CS"/>
</dbReference>
<keyword evidence="8 11" id="KW-0406">Ion transport</keyword>
<keyword evidence="7 11" id="KW-1133">Transmembrane helix</keyword>
<comment type="similarity">
    <text evidence="2 11">Belongs to the MscL family.</text>
</comment>
<proteinExistence type="inferred from homology"/>
<dbReference type="InterPro" id="IPR037673">
    <property type="entry name" value="MSC/AndL"/>
</dbReference>
<name>A0A918YZH7_9GAMM</name>
<keyword evidence="6 11" id="KW-0812">Transmembrane</keyword>